<evidence type="ECO:0000313" key="2">
    <source>
        <dbReference type="Proteomes" id="UP000436088"/>
    </source>
</evidence>
<reference evidence="1" key="1">
    <citation type="submission" date="2019-09" db="EMBL/GenBank/DDBJ databases">
        <title>Draft genome information of white flower Hibiscus syriacus.</title>
        <authorList>
            <person name="Kim Y.-M."/>
        </authorList>
    </citation>
    <scope>NUCLEOTIDE SEQUENCE [LARGE SCALE GENOMIC DNA]</scope>
    <source>
        <strain evidence="1">YM2019G1</strain>
    </source>
</reference>
<sequence>MPASSGPRSPNGTTSALNIVPFSVNFLSRLPQKAVTTILTSNFSPKKLAIYVNTEGKTWEACMQALSAFGFSMEEEDKILGKAFGHVHSPYWGEEREKEEPKFEIVNEIL</sequence>
<dbReference type="Proteomes" id="UP000436088">
    <property type="component" value="Unassembled WGS sequence"/>
</dbReference>
<keyword evidence="2" id="KW-1185">Reference proteome</keyword>
<proteinExistence type="predicted"/>
<protein>
    <submittedName>
        <fullName evidence="1">Uncharacterized protein</fullName>
    </submittedName>
</protein>
<evidence type="ECO:0000313" key="1">
    <source>
        <dbReference type="EMBL" id="KAE8685664.1"/>
    </source>
</evidence>
<gene>
    <name evidence="1" type="ORF">F3Y22_tig00111095pilonHSYRG00530</name>
</gene>
<dbReference type="AlphaFoldDB" id="A0A6A2Z183"/>
<dbReference type="EMBL" id="VEPZ02001229">
    <property type="protein sequence ID" value="KAE8685664.1"/>
    <property type="molecule type" value="Genomic_DNA"/>
</dbReference>
<accession>A0A6A2Z183</accession>
<organism evidence="1 2">
    <name type="scientific">Hibiscus syriacus</name>
    <name type="common">Rose of Sharon</name>
    <dbReference type="NCBI Taxonomy" id="106335"/>
    <lineage>
        <taxon>Eukaryota</taxon>
        <taxon>Viridiplantae</taxon>
        <taxon>Streptophyta</taxon>
        <taxon>Embryophyta</taxon>
        <taxon>Tracheophyta</taxon>
        <taxon>Spermatophyta</taxon>
        <taxon>Magnoliopsida</taxon>
        <taxon>eudicotyledons</taxon>
        <taxon>Gunneridae</taxon>
        <taxon>Pentapetalae</taxon>
        <taxon>rosids</taxon>
        <taxon>malvids</taxon>
        <taxon>Malvales</taxon>
        <taxon>Malvaceae</taxon>
        <taxon>Malvoideae</taxon>
        <taxon>Hibiscus</taxon>
    </lineage>
</organism>
<name>A0A6A2Z183_HIBSY</name>
<comment type="caution">
    <text evidence="1">The sequence shown here is derived from an EMBL/GenBank/DDBJ whole genome shotgun (WGS) entry which is preliminary data.</text>
</comment>